<proteinExistence type="predicted"/>
<dbReference type="InterPro" id="IPR036397">
    <property type="entry name" value="RNaseH_sf"/>
</dbReference>
<dbReference type="PANTHER" id="PTHR46387:SF2">
    <property type="entry name" value="RIBONUCLEASE HI"/>
    <property type="match status" value="1"/>
</dbReference>
<gene>
    <name evidence="2" type="ORF">A2024_08950</name>
</gene>
<protein>
    <recommendedName>
        <fullName evidence="1">RNase H type-1 domain-containing protein</fullName>
    </recommendedName>
</protein>
<dbReference type="Pfam" id="PF13456">
    <property type="entry name" value="RVT_3"/>
    <property type="match status" value="1"/>
</dbReference>
<evidence type="ECO:0000259" key="1">
    <source>
        <dbReference type="PROSITE" id="PS50879"/>
    </source>
</evidence>
<dbReference type="CDD" id="cd09279">
    <property type="entry name" value="RNase_HI_like"/>
    <property type="match status" value="1"/>
</dbReference>
<name>A0A1F5R7N3_9BACT</name>
<dbReference type="GO" id="GO:0003676">
    <property type="term" value="F:nucleic acid binding"/>
    <property type="evidence" value="ECO:0007669"/>
    <property type="project" value="InterPro"/>
</dbReference>
<sequence>MTKDKDQIYSKLSTVLRKVASGHPMEDISESMGCSKDTLKEALVALADKIETDFGFSKVTLAIDGAARGNPGEAGAGAALVDSHGNVLAERSQYLGKATNNEAEYQALIFGLKLAIERGFSKLSIQTDSELLANQINGSYRIKEPRLKKLFVQAQELLSQMEKWEIQAIPRAQNRLADRLANLAIDNQTIPEL</sequence>
<evidence type="ECO:0000313" key="3">
    <source>
        <dbReference type="Proteomes" id="UP000177230"/>
    </source>
</evidence>
<organism evidence="2 3">
    <name type="scientific">Candidatus Edwardsbacteria bacterium GWF2_54_11</name>
    <dbReference type="NCBI Taxonomy" id="1817851"/>
    <lineage>
        <taxon>Bacteria</taxon>
        <taxon>Candidatus Edwardsiibacteriota</taxon>
    </lineage>
</organism>
<dbReference type="InterPro" id="IPR002156">
    <property type="entry name" value="RNaseH_domain"/>
</dbReference>
<dbReference type="GO" id="GO:0004523">
    <property type="term" value="F:RNA-DNA hybrid ribonuclease activity"/>
    <property type="evidence" value="ECO:0007669"/>
    <property type="project" value="InterPro"/>
</dbReference>
<dbReference type="PANTHER" id="PTHR46387">
    <property type="entry name" value="POLYNUCLEOTIDYL TRANSFERASE, RIBONUCLEASE H-LIKE SUPERFAMILY PROTEIN"/>
    <property type="match status" value="1"/>
</dbReference>
<dbReference type="Proteomes" id="UP000177230">
    <property type="component" value="Unassembled WGS sequence"/>
</dbReference>
<dbReference type="InterPro" id="IPR012337">
    <property type="entry name" value="RNaseH-like_sf"/>
</dbReference>
<dbReference type="EMBL" id="MFFM01000038">
    <property type="protein sequence ID" value="OGF10468.1"/>
    <property type="molecule type" value="Genomic_DNA"/>
</dbReference>
<comment type="caution">
    <text evidence="2">The sequence shown here is derived from an EMBL/GenBank/DDBJ whole genome shotgun (WGS) entry which is preliminary data.</text>
</comment>
<dbReference type="Gene3D" id="3.30.420.10">
    <property type="entry name" value="Ribonuclease H-like superfamily/Ribonuclease H"/>
    <property type="match status" value="1"/>
</dbReference>
<evidence type="ECO:0000313" key="2">
    <source>
        <dbReference type="EMBL" id="OGF10468.1"/>
    </source>
</evidence>
<feature type="domain" description="RNase H type-1" evidence="1">
    <location>
        <begin position="55"/>
        <end position="186"/>
    </location>
</feature>
<dbReference type="FunFam" id="3.30.420.10:FF:000076">
    <property type="entry name" value="RBR-type E3 ubiquitin transferase"/>
    <property type="match status" value="1"/>
</dbReference>
<dbReference type="SUPFAM" id="SSF53098">
    <property type="entry name" value="Ribonuclease H-like"/>
    <property type="match status" value="1"/>
</dbReference>
<reference evidence="2 3" key="1">
    <citation type="journal article" date="2016" name="Nat. Commun.">
        <title>Thousands of microbial genomes shed light on interconnected biogeochemical processes in an aquifer system.</title>
        <authorList>
            <person name="Anantharaman K."/>
            <person name="Brown C.T."/>
            <person name="Hug L.A."/>
            <person name="Sharon I."/>
            <person name="Castelle C.J."/>
            <person name="Probst A.J."/>
            <person name="Thomas B.C."/>
            <person name="Singh A."/>
            <person name="Wilkins M.J."/>
            <person name="Karaoz U."/>
            <person name="Brodie E.L."/>
            <person name="Williams K.H."/>
            <person name="Hubbard S.S."/>
            <person name="Banfield J.F."/>
        </authorList>
    </citation>
    <scope>NUCLEOTIDE SEQUENCE [LARGE SCALE GENOMIC DNA]</scope>
</reference>
<dbReference type="PROSITE" id="PS50879">
    <property type="entry name" value="RNASE_H_1"/>
    <property type="match status" value="1"/>
</dbReference>
<accession>A0A1F5R7N3</accession>
<dbReference type="AlphaFoldDB" id="A0A1F5R7N3"/>